<protein>
    <submittedName>
        <fullName evidence="6">LysR family transcriptional regulator</fullName>
    </submittedName>
</protein>
<dbReference type="Gene3D" id="1.10.10.10">
    <property type="entry name" value="Winged helix-like DNA-binding domain superfamily/Winged helix DNA-binding domain"/>
    <property type="match status" value="1"/>
</dbReference>
<dbReference type="SUPFAM" id="SSF53850">
    <property type="entry name" value="Periplasmic binding protein-like II"/>
    <property type="match status" value="1"/>
</dbReference>
<dbReference type="EMBL" id="JAEQNA010000003">
    <property type="protein sequence ID" value="MBL0421046.1"/>
    <property type="molecule type" value="Genomic_DNA"/>
</dbReference>
<evidence type="ECO:0000256" key="1">
    <source>
        <dbReference type="ARBA" id="ARBA00009437"/>
    </source>
</evidence>
<evidence type="ECO:0000256" key="3">
    <source>
        <dbReference type="ARBA" id="ARBA00023125"/>
    </source>
</evidence>
<dbReference type="PANTHER" id="PTHR30118:SF15">
    <property type="entry name" value="TRANSCRIPTIONAL REGULATORY PROTEIN"/>
    <property type="match status" value="1"/>
</dbReference>
<dbReference type="Pfam" id="PF03466">
    <property type="entry name" value="LysR_substrate"/>
    <property type="match status" value="1"/>
</dbReference>
<evidence type="ECO:0000313" key="7">
    <source>
        <dbReference type="Proteomes" id="UP000613011"/>
    </source>
</evidence>
<dbReference type="RefSeq" id="WP_201684102.1">
    <property type="nucleotide sequence ID" value="NZ_JAEQNA010000003.1"/>
</dbReference>
<organism evidence="6 7">
    <name type="scientific">Ramlibacter aurantiacus</name>
    <dbReference type="NCBI Taxonomy" id="2801330"/>
    <lineage>
        <taxon>Bacteria</taxon>
        <taxon>Pseudomonadati</taxon>
        <taxon>Pseudomonadota</taxon>
        <taxon>Betaproteobacteria</taxon>
        <taxon>Burkholderiales</taxon>
        <taxon>Comamonadaceae</taxon>
        <taxon>Ramlibacter</taxon>
    </lineage>
</organism>
<dbReference type="InterPro" id="IPR037402">
    <property type="entry name" value="YidZ_PBP2"/>
</dbReference>
<feature type="domain" description="HTH lysR-type" evidence="5">
    <location>
        <begin position="9"/>
        <end position="66"/>
    </location>
</feature>
<dbReference type="GO" id="GO:0003700">
    <property type="term" value="F:DNA-binding transcription factor activity"/>
    <property type="evidence" value="ECO:0007669"/>
    <property type="project" value="InterPro"/>
</dbReference>
<evidence type="ECO:0000259" key="5">
    <source>
        <dbReference type="PROSITE" id="PS50931"/>
    </source>
</evidence>
<dbReference type="PANTHER" id="PTHR30118">
    <property type="entry name" value="HTH-TYPE TRANSCRIPTIONAL REGULATOR LEUO-RELATED"/>
    <property type="match status" value="1"/>
</dbReference>
<accession>A0A936ZR85</accession>
<keyword evidence="4" id="KW-0804">Transcription</keyword>
<dbReference type="SUPFAM" id="SSF46785">
    <property type="entry name" value="Winged helix' DNA-binding domain"/>
    <property type="match status" value="1"/>
</dbReference>
<evidence type="ECO:0000256" key="2">
    <source>
        <dbReference type="ARBA" id="ARBA00023015"/>
    </source>
</evidence>
<comment type="caution">
    <text evidence="6">The sequence shown here is derived from an EMBL/GenBank/DDBJ whole genome shotgun (WGS) entry which is preliminary data.</text>
</comment>
<evidence type="ECO:0000313" key="6">
    <source>
        <dbReference type="EMBL" id="MBL0421046.1"/>
    </source>
</evidence>
<dbReference type="Pfam" id="PF00126">
    <property type="entry name" value="HTH_1"/>
    <property type="match status" value="1"/>
</dbReference>
<keyword evidence="2" id="KW-0805">Transcription regulation</keyword>
<comment type="similarity">
    <text evidence="1">Belongs to the LysR transcriptional regulatory family.</text>
</comment>
<keyword evidence="3" id="KW-0238">DNA-binding</keyword>
<dbReference type="InterPro" id="IPR036390">
    <property type="entry name" value="WH_DNA-bd_sf"/>
</dbReference>
<dbReference type="InterPro" id="IPR005119">
    <property type="entry name" value="LysR_subst-bd"/>
</dbReference>
<dbReference type="InterPro" id="IPR000847">
    <property type="entry name" value="LysR_HTH_N"/>
</dbReference>
<dbReference type="AlphaFoldDB" id="A0A936ZR85"/>
<reference evidence="6" key="1">
    <citation type="submission" date="2021-01" db="EMBL/GenBank/DDBJ databases">
        <title>Ramlibacter sp. strain AW1 16S ribosomal RNA gene Genome sequencing and assembly.</title>
        <authorList>
            <person name="Kang M."/>
        </authorList>
    </citation>
    <scope>NUCLEOTIDE SEQUENCE</scope>
    <source>
        <strain evidence="6">AW1</strain>
    </source>
</reference>
<keyword evidence="7" id="KW-1185">Reference proteome</keyword>
<dbReference type="GO" id="GO:0003677">
    <property type="term" value="F:DNA binding"/>
    <property type="evidence" value="ECO:0007669"/>
    <property type="project" value="UniProtKB-KW"/>
</dbReference>
<sequence>MGDKLIGRIDLDGLQVFDAVMREGSVTRAADSLALTQSAVSHALARLRLILKDPLFVRTAGGVKPTPRAINLWDEVQDALQVLRRAVLPGEFDPFTARGTITLAVNDMIAQLLMPKLVQQLQDQAPHLRLSMPMRTFGESELRLEQGTLDFGLGLFYALQPSLRRRSLWTDDYVCLCRRGHPALAKPWTLEAFQAVHQVGVSPNGDLFTYADGALRYAGIERTVTILVSHFSCVPPMLQGTDLMALMPRFYAGAVADHYGLALLDPPFTLSPVKYELVWHERSERVASHVWLREQLVTALGRTEP</sequence>
<dbReference type="CDD" id="cd08417">
    <property type="entry name" value="PBP2_Nitroaromatics_like"/>
    <property type="match status" value="1"/>
</dbReference>
<proteinExistence type="inferred from homology"/>
<dbReference type="PRINTS" id="PR00039">
    <property type="entry name" value="HTHLYSR"/>
</dbReference>
<evidence type="ECO:0000256" key="4">
    <source>
        <dbReference type="ARBA" id="ARBA00023163"/>
    </source>
</evidence>
<dbReference type="Gene3D" id="3.40.190.10">
    <property type="entry name" value="Periplasmic binding protein-like II"/>
    <property type="match status" value="2"/>
</dbReference>
<dbReference type="InterPro" id="IPR050389">
    <property type="entry name" value="LysR-type_TF"/>
</dbReference>
<gene>
    <name evidence="6" type="ORF">JI739_11870</name>
</gene>
<dbReference type="InterPro" id="IPR036388">
    <property type="entry name" value="WH-like_DNA-bd_sf"/>
</dbReference>
<dbReference type="PROSITE" id="PS50931">
    <property type="entry name" value="HTH_LYSR"/>
    <property type="match status" value="1"/>
</dbReference>
<dbReference type="Proteomes" id="UP000613011">
    <property type="component" value="Unassembled WGS sequence"/>
</dbReference>
<name>A0A936ZR85_9BURK</name>